<name>A0A8J4QQL3_9ROSI</name>
<evidence type="ECO:0000256" key="7">
    <source>
        <dbReference type="SAM" id="SignalP"/>
    </source>
</evidence>
<dbReference type="PROSITE" id="PS51910">
    <property type="entry name" value="GH18_2"/>
    <property type="match status" value="1"/>
</dbReference>
<dbReference type="GO" id="GO:0008061">
    <property type="term" value="F:chitin binding"/>
    <property type="evidence" value="ECO:0007669"/>
    <property type="project" value="InterPro"/>
</dbReference>
<evidence type="ECO:0000256" key="2">
    <source>
        <dbReference type="ARBA" id="ARBA00022679"/>
    </source>
</evidence>
<feature type="domain" description="Protein kinase" evidence="8">
    <location>
        <begin position="447"/>
        <end position="723"/>
    </location>
</feature>
<dbReference type="FunFam" id="3.30.200.20:FF:000951">
    <property type="entry name" value="Uncharacterized protein"/>
    <property type="match status" value="1"/>
</dbReference>
<dbReference type="AlphaFoldDB" id="A0A8J4QQL3"/>
<evidence type="ECO:0000256" key="5">
    <source>
        <dbReference type="ARBA" id="ARBA00022840"/>
    </source>
</evidence>
<dbReference type="GO" id="GO:0005886">
    <property type="term" value="C:plasma membrane"/>
    <property type="evidence" value="ECO:0007669"/>
    <property type="project" value="TreeGrafter"/>
</dbReference>
<dbReference type="InterPro" id="IPR001223">
    <property type="entry name" value="Glyco_hydro18_cat"/>
</dbReference>
<dbReference type="PROSITE" id="PS00108">
    <property type="entry name" value="PROTEIN_KINASE_ST"/>
    <property type="match status" value="1"/>
</dbReference>
<dbReference type="GO" id="GO:0004674">
    <property type="term" value="F:protein serine/threonine kinase activity"/>
    <property type="evidence" value="ECO:0007669"/>
    <property type="project" value="UniProtKB-KW"/>
</dbReference>
<dbReference type="SUPFAM" id="SSF54556">
    <property type="entry name" value="Chitinase insertion domain"/>
    <property type="match status" value="1"/>
</dbReference>
<keyword evidence="11" id="KW-1185">Reference proteome</keyword>
<evidence type="ECO:0000256" key="1">
    <source>
        <dbReference type="ARBA" id="ARBA00022527"/>
    </source>
</evidence>
<dbReference type="Gene3D" id="3.30.200.20">
    <property type="entry name" value="Phosphorylase Kinase, domain 1"/>
    <property type="match status" value="1"/>
</dbReference>
<feature type="signal peptide" evidence="7">
    <location>
        <begin position="1"/>
        <end position="23"/>
    </location>
</feature>
<dbReference type="Pfam" id="PF00069">
    <property type="entry name" value="Pkinase"/>
    <property type="match status" value="1"/>
</dbReference>
<dbReference type="GO" id="GO:0005975">
    <property type="term" value="P:carbohydrate metabolic process"/>
    <property type="evidence" value="ECO:0007669"/>
    <property type="project" value="InterPro"/>
</dbReference>
<evidence type="ECO:0000259" key="9">
    <source>
        <dbReference type="PROSITE" id="PS51910"/>
    </source>
</evidence>
<dbReference type="InterPro" id="IPR029070">
    <property type="entry name" value="Chitinase_insertion_sf"/>
</dbReference>
<dbReference type="SUPFAM" id="SSF56112">
    <property type="entry name" value="Protein kinase-like (PK-like)"/>
    <property type="match status" value="1"/>
</dbReference>
<keyword evidence="3" id="KW-0547">Nucleotide-binding</keyword>
<dbReference type="SUPFAM" id="SSF51445">
    <property type="entry name" value="(Trans)glycosidases"/>
    <property type="match status" value="1"/>
</dbReference>
<keyword evidence="5" id="KW-0067">ATP-binding</keyword>
<dbReference type="FunFam" id="1.10.510.10:FF:001964">
    <property type="entry name" value="Uncharacterized protein"/>
    <property type="match status" value="1"/>
</dbReference>
<keyword evidence="6" id="KW-1133">Transmembrane helix</keyword>
<dbReference type="InterPro" id="IPR008271">
    <property type="entry name" value="Ser/Thr_kinase_AS"/>
</dbReference>
<dbReference type="PROSITE" id="PS50011">
    <property type="entry name" value="PROTEIN_KINASE_DOM"/>
    <property type="match status" value="1"/>
</dbReference>
<dbReference type="Gene3D" id="1.10.510.10">
    <property type="entry name" value="Transferase(Phosphotransferase) domain 1"/>
    <property type="match status" value="1"/>
</dbReference>
<dbReference type="Gene3D" id="3.10.50.10">
    <property type="match status" value="1"/>
</dbReference>
<dbReference type="FunFam" id="3.10.50.10:FF:000015">
    <property type="entry name" value="Chitotriosidase-1"/>
    <property type="match status" value="1"/>
</dbReference>
<sequence length="768" mass="85735">MMSKIVILLFHILLYSELMPSEAQTWIKSGYWYSGTGSPISDINSALYTHLICAFAHVNSSSYELSVSSSDEQYFFTFTDTVRQKNPSVTTLLSIGGADANHTTLSNMVSKASYRKSFIDSSIKIARLYGFQGLDFGWNSANTSSDMTNMGLLFQDWRAAVNFEAKNSSQKDLILTAAVHFSPDLNSVSFPVDSIRSNLNWVHVNAYDYHAPGWSNYTGASAALYDPSSNANTDYGIGAWTGRGLSASKLVLGLPFYGYAWTLKSPSDNGIGAPATGPAGIAIKGGGAIRYYRIKSYVQSYGAAIMYNATYVVNYCIVGSTWIGFDDVEAVRMKVSYAREKKLLGYVVWQIPYDDNWALSLAAQEEENNGRPKWQLLVIILTTTATIALLLCLLVCYLRMRKLKSKVIAKKLESKANNIAAAGDSNSNVPNLQVFSLADIEAATNKFSFENKLGEGGYGPVYKGVLPNGNEIAVKKLSKTSTQGFEEFKNEVMLTAKLQHVNLVQVLGFCIESDEQMLMYEYMPNKSLDFYLFDPIRRDLLDWKKRIDIIEGVTQGLLYLQEYSRMIIIHRDLKSSNILLDEEMKPKISDFGMARIFKKDEHEANTDRIVGTYGYIPPEYARKGVYSTKSDVYSFGVLILQIISGKRTTCYHGSDENLNLLEYAYELCKEGKGMEFMDPTLDDTTSSCKLIRCMQIALLCVQENAIDRPSMLEVSSMLKNETIGVKNPKKPAFSTKRDEGDEKDSRLRALQLEICSVDDFSITQVVAR</sequence>
<dbReference type="EMBL" id="JRKL02005099">
    <property type="protein sequence ID" value="KAF3951121.1"/>
    <property type="molecule type" value="Genomic_DNA"/>
</dbReference>
<dbReference type="InterPro" id="IPR000719">
    <property type="entry name" value="Prot_kinase_dom"/>
</dbReference>
<comment type="caution">
    <text evidence="10">The sequence shown here is derived from an EMBL/GenBank/DDBJ whole genome shotgun (WGS) entry which is preliminary data.</text>
</comment>
<organism evidence="10 11">
    <name type="scientific">Castanea mollissima</name>
    <name type="common">Chinese chestnut</name>
    <dbReference type="NCBI Taxonomy" id="60419"/>
    <lineage>
        <taxon>Eukaryota</taxon>
        <taxon>Viridiplantae</taxon>
        <taxon>Streptophyta</taxon>
        <taxon>Embryophyta</taxon>
        <taxon>Tracheophyta</taxon>
        <taxon>Spermatophyta</taxon>
        <taxon>Magnoliopsida</taxon>
        <taxon>eudicotyledons</taxon>
        <taxon>Gunneridae</taxon>
        <taxon>Pentapetalae</taxon>
        <taxon>rosids</taxon>
        <taxon>fabids</taxon>
        <taxon>Fagales</taxon>
        <taxon>Fagaceae</taxon>
        <taxon>Castanea</taxon>
    </lineage>
</organism>
<keyword evidence="6" id="KW-0812">Transmembrane</keyword>
<dbReference type="OrthoDB" id="73875at2759"/>
<dbReference type="InterPro" id="IPR017853">
    <property type="entry name" value="GH"/>
</dbReference>
<feature type="transmembrane region" description="Helical" evidence="6">
    <location>
        <begin position="374"/>
        <end position="398"/>
    </location>
</feature>
<evidence type="ECO:0000256" key="4">
    <source>
        <dbReference type="ARBA" id="ARBA00022777"/>
    </source>
</evidence>
<accession>A0A8J4QQL3</accession>
<dbReference type="CDD" id="cd02879">
    <property type="entry name" value="GH18_plant_chitinase_class_V"/>
    <property type="match status" value="1"/>
</dbReference>
<protein>
    <submittedName>
        <fullName evidence="10">Uncharacterized protein</fullName>
    </submittedName>
</protein>
<evidence type="ECO:0000259" key="8">
    <source>
        <dbReference type="PROSITE" id="PS50011"/>
    </source>
</evidence>
<reference evidence="10" key="1">
    <citation type="submission" date="2020-03" db="EMBL/GenBank/DDBJ databases">
        <title>Castanea mollissima Vanexum genome sequencing.</title>
        <authorList>
            <person name="Staton M."/>
        </authorList>
    </citation>
    <scope>NUCLEOTIDE SEQUENCE</scope>
    <source>
        <tissue evidence="10">Leaf</tissue>
    </source>
</reference>
<keyword evidence="4" id="KW-0418">Kinase</keyword>
<dbReference type="SMART" id="SM00636">
    <property type="entry name" value="Glyco_18"/>
    <property type="match status" value="1"/>
</dbReference>
<dbReference type="InterPro" id="IPR011009">
    <property type="entry name" value="Kinase-like_dom_sf"/>
</dbReference>
<keyword evidence="7" id="KW-0732">Signal</keyword>
<evidence type="ECO:0000256" key="6">
    <source>
        <dbReference type="SAM" id="Phobius"/>
    </source>
</evidence>
<feature type="domain" description="GH18" evidence="9">
    <location>
        <begin position="26"/>
        <end position="370"/>
    </location>
</feature>
<keyword evidence="6" id="KW-0472">Membrane</keyword>
<keyword evidence="2" id="KW-0808">Transferase</keyword>
<evidence type="ECO:0000256" key="3">
    <source>
        <dbReference type="ARBA" id="ARBA00022741"/>
    </source>
</evidence>
<dbReference type="PANTHER" id="PTHR27002:SF1077">
    <property type="entry name" value="CYSTEINE-RICH RECEPTOR-LIKE PROTEIN KINASE 4"/>
    <property type="match status" value="1"/>
</dbReference>
<dbReference type="Gene3D" id="3.20.20.80">
    <property type="entry name" value="Glycosidases"/>
    <property type="match status" value="1"/>
</dbReference>
<evidence type="ECO:0000313" key="11">
    <source>
        <dbReference type="Proteomes" id="UP000737018"/>
    </source>
</evidence>
<dbReference type="SMART" id="SM00220">
    <property type="entry name" value="S_TKc"/>
    <property type="match status" value="1"/>
</dbReference>
<evidence type="ECO:0000313" key="10">
    <source>
        <dbReference type="EMBL" id="KAF3951121.1"/>
    </source>
</evidence>
<keyword evidence="1" id="KW-0723">Serine/threonine-protein kinase</keyword>
<dbReference type="CDD" id="cd14066">
    <property type="entry name" value="STKc_IRAK"/>
    <property type="match status" value="1"/>
</dbReference>
<dbReference type="PANTHER" id="PTHR27002">
    <property type="entry name" value="RECEPTOR-LIKE SERINE/THREONINE-PROTEIN KINASE SD1-8"/>
    <property type="match status" value="1"/>
</dbReference>
<proteinExistence type="predicted"/>
<gene>
    <name evidence="10" type="ORF">CMV_023198</name>
</gene>
<dbReference type="Pfam" id="PF00704">
    <property type="entry name" value="Glyco_hydro_18"/>
    <property type="match status" value="1"/>
</dbReference>
<dbReference type="InterPro" id="IPR011583">
    <property type="entry name" value="Chitinase_II/V-like_cat"/>
</dbReference>
<dbReference type="Proteomes" id="UP000737018">
    <property type="component" value="Unassembled WGS sequence"/>
</dbReference>
<dbReference type="GO" id="GO:0005524">
    <property type="term" value="F:ATP binding"/>
    <property type="evidence" value="ECO:0007669"/>
    <property type="project" value="UniProtKB-KW"/>
</dbReference>
<feature type="chain" id="PRO_5035272822" evidence="7">
    <location>
        <begin position="24"/>
        <end position="768"/>
    </location>
</feature>